<reference evidence="4" key="1">
    <citation type="journal article" date="2023" name="Mol. Phylogenet. Evol.">
        <title>Genome-scale phylogeny and comparative genomics of the fungal order Sordariales.</title>
        <authorList>
            <person name="Hensen N."/>
            <person name="Bonometti L."/>
            <person name="Westerberg I."/>
            <person name="Brannstrom I.O."/>
            <person name="Guillou S."/>
            <person name="Cros-Aarteil S."/>
            <person name="Calhoun S."/>
            <person name="Haridas S."/>
            <person name="Kuo A."/>
            <person name="Mondo S."/>
            <person name="Pangilinan J."/>
            <person name="Riley R."/>
            <person name="LaButti K."/>
            <person name="Andreopoulos B."/>
            <person name="Lipzen A."/>
            <person name="Chen C."/>
            <person name="Yan M."/>
            <person name="Daum C."/>
            <person name="Ng V."/>
            <person name="Clum A."/>
            <person name="Steindorff A."/>
            <person name="Ohm R.A."/>
            <person name="Martin F."/>
            <person name="Silar P."/>
            <person name="Natvig D.O."/>
            <person name="Lalanne C."/>
            <person name="Gautier V."/>
            <person name="Ament-Velasquez S.L."/>
            <person name="Kruys A."/>
            <person name="Hutchinson M.I."/>
            <person name="Powell A.J."/>
            <person name="Barry K."/>
            <person name="Miller A.N."/>
            <person name="Grigoriev I.V."/>
            <person name="Debuchy R."/>
            <person name="Gladieux P."/>
            <person name="Hiltunen Thoren M."/>
            <person name="Johannesson H."/>
        </authorList>
    </citation>
    <scope>NUCLEOTIDE SEQUENCE [LARGE SCALE GENOMIC DNA]</scope>
    <source>
        <strain evidence="4">CBS 340.73</strain>
    </source>
</reference>
<evidence type="ECO:0000256" key="1">
    <source>
        <dbReference type="SAM" id="SignalP"/>
    </source>
</evidence>
<dbReference type="AlphaFoldDB" id="A0AAN6MXL2"/>
<evidence type="ECO:0000313" key="3">
    <source>
        <dbReference type="EMBL" id="KAK3935380.1"/>
    </source>
</evidence>
<protein>
    <recommendedName>
        <fullName evidence="2">Cyanovirin-N domain-containing protein</fullName>
    </recommendedName>
</protein>
<name>A0AAN6MXL2_9PEZI</name>
<dbReference type="Pfam" id="PF08881">
    <property type="entry name" value="CVNH"/>
    <property type="match status" value="1"/>
</dbReference>
<dbReference type="Gene3D" id="2.30.60.10">
    <property type="entry name" value="Cyanovirin-N"/>
    <property type="match status" value="1"/>
</dbReference>
<dbReference type="Proteomes" id="UP001303473">
    <property type="component" value="Unassembled WGS sequence"/>
</dbReference>
<comment type="caution">
    <text evidence="3">The sequence shown here is derived from an EMBL/GenBank/DDBJ whole genome shotgun (WGS) entry which is preliminary data.</text>
</comment>
<accession>A0AAN6MXL2</accession>
<keyword evidence="4" id="KW-1185">Reference proteome</keyword>
<feature type="signal peptide" evidence="1">
    <location>
        <begin position="1"/>
        <end position="18"/>
    </location>
</feature>
<dbReference type="InterPro" id="IPR011058">
    <property type="entry name" value="Cyanovirin-N"/>
</dbReference>
<gene>
    <name evidence="3" type="ORF">QBC46DRAFT_346675</name>
</gene>
<feature type="chain" id="PRO_5043035010" description="Cyanovirin-N domain-containing protein" evidence="1">
    <location>
        <begin position="19"/>
        <end position="131"/>
    </location>
</feature>
<keyword evidence="1" id="KW-0732">Signal</keyword>
<evidence type="ECO:0000313" key="4">
    <source>
        <dbReference type="Proteomes" id="UP001303473"/>
    </source>
</evidence>
<sequence length="131" mass="14390">MKPLQLLLTSFLAVMAAADGGFMSQCVEYELYISGDQIGIFHALCGVNSQPTHIDLNLCLANVNGMLWWADKGGAMGSCTCVSRRFKTEIIDCQCLDDTGDTRAASMDLNYQIQYDEDKHSLVCFNNYGSA</sequence>
<dbReference type="InterPro" id="IPR036673">
    <property type="entry name" value="Cyanovirin-N_sf"/>
</dbReference>
<organism evidence="3 4">
    <name type="scientific">Diplogelasinospora grovesii</name>
    <dbReference type="NCBI Taxonomy" id="303347"/>
    <lineage>
        <taxon>Eukaryota</taxon>
        <taxon>Fungi</taxon>
        <taxon>Dikarya</taxon>
        <taxon>Ascomycota</taxon>
        <taxon>Pezizomycotina</taxon>
        <taxon>Sordariomycetes</taxon>
        <taxon>Sordariomycetidae</taxon>
        <taxon>Sordariales</taxon>
        <taxon>Diplogelasinosporaceae</taxon>
        <taxon>Diplogelasinospora</taxon>
    </lineage>
</organism>
<feature type="domain" description="Cyanovirin-N" evidence="2">
    <location>
        <begin position="22"/>
        <end position="114"/>
    </location>
</feature>
<dbReference type="SUPFAM" id="SSF51322">
    <property type="entry name" value="Cyanovirin-N"/>
    <property type="match status" value="1"/>
</dbReference>
<evidence type="ECO:0000259" key="2">
    <source>
        <dbReference type="Pfam" id="PF08881"/>
    </source>
</evidence>
<dbReference type="EMBL" id="MU853926">
    <property type="protein sequence ID" value="KAK3935380.1"/>
    <property type="molecule type" value="Genomic_DNA"/>
</dbReference>
<proteinExistence type="predicted"/>